<keyword evidence="2" id="KW-0238">DNA-binding</keyword>
<dbReference type="GO" id="GO:0003700">
    <property type="term" value="F:DNA-binding transcription factor activity"/>
    <property type="evidence" value="ECO:0007669"/>
    <property type="project" value="TreeGrafter"/>
</dbReference>
<dbReference type="PROSITE" id="PS51077">
    <property type="entry name" value="HTH_ICLR"/>
    <property type="match status" value="1"/>
</dbReference>
<dbReference type="AlphaFoldDB" id="A0A0J8FRX3"/>
<dbReference type="Proteomes" id="UP000037551">
    <property type="component" value="Unassembled WGS sequence"/>
</dbReference>
<dbReference type="EMBL" id="LFMW01000020">
    <property type="protein sequence ID" value="KMT52997.1"/>
    <property type="molecule type" value="Genomic_DNA"/>
</dbReference>
<keyword evidence="3" id="KW-0804">Transcription</keyword>
<dbReference type="Pfam" id="PF01614">
    <property type="entry name" value="IclR_C"/>
    <property type="match status" value="1"/>
</dbReference>
<gene>
    <name evidence="6" type="ORF">ACR52_24225</name>
</gene>
<dbReference type="GO" id="GO:0003677">
    <property type="term" value="F:DNA binding"/>
    <property type="evidence" value="ECO:0007669"/>
    <property type="project" value="UniProtKB-KW"/>
</dbReference>
<dbReference type="PANTHER" id="PTHR30136">
    <property type="entry name" value="HELIX-TURN-HELIX TRANSCRIPTIONAL REGULATOR, ICLR FAMILY"/>
    <property type="match status" value="1"/>
</dbReference>
<organism evidence="6 7">
    <name type="scientific">Pseudomonas fildesensis</name>
    <dbReference type="NCBI Taxonomy" id="1674920"/>
    <lineage>
        <taxon>Bacteria</taxon>
        <taxon>Pseudomonadati</taxon>
        <taxon>Pseudomonadota</taxon>
        <taxon>Gammaproteobacteria</taxon>
        <taxon>Pseudomonadales</taxon>
        <taxon>Pseudomonadaceae</taxon>
        <taxon>Pseudomonas</taxon>
    </lineage>
</organism>
<evidence type="ECO:0000256" key="1">
    <source>
        <dbReference type="ARBA" id="ARBA00023015"/>
    </source>
</evidence>
<dbReference type="SMART" id="SM00346">
    <property type="entry name" value="HTH_ICLR"/>
    <property type="match status" value="1"/>
</dbReference>
<dbReference type="InterPro" id="IPR005471">
    <property type="entry name" value="Tscrpt_reg_IclR_N"/>
</dbReference>
<name>A0A0J8FRX3_9PSED</name>
<dbReference type="Gene3D" id="3.30.450.40">
    <property type="match status" value="1"/>
</dbReference>
<dbReference type="InterPro" id="IPR036388">
    <property type="entry name" value="WH-like_DNA-bd_sf"/>
</dbReference>
<accession>A0A0J8FRX3</accession>
<evidence type="ECO:0000313" key="6">
    <source>
        <dbReference type="EMBL" id="KMT52997.1"/>
    </source>
</evidence>
<keyword evidence="7" id="KW-1185">Reference proteome</keyword>
<sequence length="250" mass="26975">MGIELIERNGIQVVSRAARILRCLESEPQGLSLGVIATRSNLPRSTVQRLVDALAVEQLLDISKNGVRLGSALMRLASHSHFDVTYSARAPLERLAQHTGETSALVYSSGIELIMLHAVVSSQELRVAPMVGSFLCVYGTAAGKICLSKMSDEQVTSLLGGVTEPLTSDTLSLPALLDDLRHIRQQGIAFDHEEHRQGIGSIAIGVETTQGFYSITVVGPSWRVRDQREPIILALKECQASLNASSCSTD</sequence>
<evidence type="ECO:0000256" key="2">
    <source>
        <dbReference type="ARBA" id="ARBA00023125"/>
    </source>
</evidence>
<dbReference type="InterPro" id="IPR014757">
    <property type="entry name" value="Tscrpt_reg_IclR_C"/>
</dbReference>
<evidence type="ECO:0000256" key="3">
    <source>
        <dbReference type="ARBA" id="ARBA00023163"/>
    </source>
</evidence>
<dbReference type="STRING" id="1674920.ACR52_24225"/>
<comment type="caution">
    <text evidence="6">The sequence shown here is derived from an EMBL/GenBank/DDBJ whole genome shotgun (WGS) entry which is preliminary data.</text>
</comment>
<evidence type="ECO:0000313" key="7">
    <source>
        <dbReference type="Proteomes" id="UP000037551"/>
    </source>
</evidence>
<feature type="domain" description="IclR-ED" evidence="5">
    <location>
        <begin position="65"/>
        <end position="250"/>
    </location>
</feature>
<evidence type="ECO:0000259" key="5">
    <source>
        <dbReference type="PROSITE" id="PS51078"/>
    </source>
</evidence>
<reference evidence="6 7" key="1">
    <citation type="submission" date="2015-06" db="EMBL/GenBank/DDBJ databases">
        <title>Draft genome sequence of an Antarctic Pseudomonas sp. strain KG01 with full potential for biotechnological applications.</title>
        <authorList>
            <person name="Pavlov M.S."/>
            <person name="Lira F."/>
            <person name="Martinez J.L."/>
            <person name="Marshall S.H."/>
        </authorList>
    </citation>
    <scope>NUCLEOTIDE SEQUENCE [LARGE SCALE GENOMIC DNA]</scope>
    <source>
        <strain evidence="6 7">KG01</strain>
    </source>
</reference>
<keyword evidence="1" id="KW-0805">Transcription regulation</keyword>
<dbReference type="PROSITE" id="PS51078">
    <property type="entry name" value="ICLR_ED"/>
    <property type="match status" value="1"/>
</dbReference>
<protein>
    <submittedName>
        <fullName evidence="6">IclR family transcriptional regulator</fullName>
    </submittedName>
</protein>
<dbReference type="InterPro" id="IPR036390">
    <property type="entry name" value="WH_DNA-bd_sf"/>
</dbReference>
<dbReference type="PANTHER" id="PTHR30136:SF35">
    <property type="entry name" value="HTH-TYPE TRANSCRIPTIONAL REGULATOR RV1719"/>
    <property type="match status" value="1"/>
</dbReference>
<feature type="domain" description="HTH iclR-type" evidence="4">
    <location>
        <begin position="11"/>
        <end position="71"/>
    </location>
</feature>
<dbReference type="Pfam" id="PF09339">
    <property type="entry name" value="HTH_IclR"/>
    <property type="match status" value="1"/>
</dbReference>
<dbReference type="SUPFAM" id="SSF55781">
    <property type="entry name" value="GAF domain-like"/>
    <property type="match status" value="1"/>
</dbReference>
<dbReference type="InterPro" id="IPR050707">
    <property type="entry name" value="HTH_MetabolicPath_Reg"/>
</dbReference>
<proteinExistence type="predicted"/>
<dbReference type="GO" id="GO:0045892">
    <property type="term" value="P:negative regulation of DNA-templated transcription"/>
    <property type="evidence" value="ECO:0007669"/>
    <property type="project" value="TreeGrafter"/>
</dbReference>
<dbReference type="RefSeq" id="WP_048730266.1">
    <property type="nucleotide sequence ID" value="NZ_LFMW01000020.1"/>
</dbReference>
<evidence type="ECO:0000259" key="4">
    <source>
        <dbReference type="PROSITE" id="PS51077"/>
    </source>
</evidence>
<dbReference type="InterPro" id="IPR029016">
    <property type="entry name" value="GAF-like_dom_sf"/>
</dbReference>
<dbReference type="Gene3D" id="1.10.10.10">
    <property type="entry name" value="Winged helix-like DNA-binding domain superfamily/Winged helix DNA-binding domain"/>
    <property type="match status" value="1"/>
</dbReference>
<dbReference type="SUPFAM" id="SSF46785">
    <property type="entry name" value="Winged helix' DNA-binding domain"/>
    <property type="match status" value="1"/>
</dbReference>
<dbReference type="OrthoDB" id="9807558at2"/>
<dbReference type="PATRIC" id="fig|1674920.3.peg.3265"/>